<comment type="caution">
    <text evidence="1">The sequence shown here is derived from an EMBL/GenBank/DDBJ whole genome shotgun (WGS) entry which is preliminary data.</text>
</comment>
<proteinExistence type="predicted"/>
<sequence length="62" mass="7515">MPIAYPRIRLAYIRLQAGMVSLTIEKYRDPRIARHFSCWMDFGELVDKSLWVRKHEPRRRPS</sequence>
<organism evidence="1 2">
    <name type="scientific">Colletotrichum cuscutae</name>
    <dbReference type="NCBI Taxonomy" id="1209917"/>
    <lineage>
        <taxon>Eukaryota</taxon>
        <taxon>Fungi</taxon>
        <taxon>Dikarya</taxon>
        <taxon>Ascomycota</taxon>
        <taxon>Pezizomycotina</taxon>
        <taxon>Sordariomycetes</taxon>
        <taxon>Hypocreomycetidae</taxon>
        <taxon>Glomerellales</taxon>
        <taxon>Glomerellaceae</taxon>
        <taxon>Colletotrichum</taxon>
        <taxon>Colletotrichum acutatum species complex</taxon>
    </lineage>
</organism>
<dbReference type="EMBL" id="MPDP01000325">
    <property type="protein sequence ID" value="KAK1445257.1"/>
    <property type="molecule type" value="Genomic_DNA"/>
</dbReference>
<accession>A0AAI9TWD9</accession>
<dbReference type="AlphaFoldDB" id="A0AAI9TWD9"/>
<reference evidence="1" key="1">
    <citation type="submission" date="2016-11" db="EMBL/GenBank/DDBJ databases">
        <title>The genome sequence of Colletotrichum cuscutae.</title>
        <authorList>
            <person name="Baroncelli R."/>
        </authorList>
    </citation>
    <scope>NUCLEOTIDE SEQUENCE</scope>
    <source>
        <strain evidence="1">IMI 304802</strain>
    </source>
</reference>
<name>A0AAI9TWD9_9PEZI</name>
<keyword evidence="2" id="KW-1185">Reference proteome</keyword>
<gene>
    <name evidence="1" type="ORF">CCUS01_12751</name>
</gene>
<evidence type="ECO:0000313" key="1">
    <source>
        <dbReference type="EMBL" id="KAK1445257.1"/>
    </source>
</evidence>
<evidence type="ECO:0000313" key="2">
    <source>
        <dbReference type="Proteomes" id="UP001239213"/>
    </source>
</evidence>
<protein>
    <submittedName>
        <fullName evidence="1">Uncharacterized protein</fullName>
    </submittedName>
</protein>
<dbReference type="Proteomes" id="UP001239213">
    <property type="component" value="Unassembled WGS sequence"/>
</dbReference>